<feature type="transmembrane region" description="Helical" evidence="9">
    <location>
        <begin position="82"/>
        <end position="104"/>
    </location>
</feature>
<reference evidence="11 12" key="1">
    <citation type="submission" date="2017-10" db="EMBL/GenBank/DDBJ databases">
        <title>Bacillus sp. nov., a halophilic bacterium isolated from a Yangshapao Lake.</title>
        <authorList>
            <person name="Wang H."/>
        </authorList>
    </citation>
    <scope>NUCLEOTIDE SEQUENCE [LARGE SCALE GENOMIC DNA]</scope>
    <source>
        <strain evidence="11 12">YSP-3</strain>
    </source>
</reference>
<gene>
    <name evidence="11" type="ORF">CR205_16575</name>
</gene>
<evidence type="ECO:0000259" key="10">
    <source>
        <dbReference type="Pfam" id="PF04290"/>
    </source>
</evidence>
<evidence type="ECO:0000313" key="11">
    <source>
        <dbReference type="EMBL" id="PYZ95989.1"/>
    </source>
</evidence>
<sequence length="158" mass="17870">MFIKRLEQIQLTIGVIFLCIFFGAILVQVVSRHFGVSVLWTGEVANYSFIWAVFMGAAVMVNKKEHFNFDLLAKKLKGKSKYALNILIDVILITFSSALFVHSLTALTTFWNYQWVTIPALKMGYVWISLPIMAGTMVIYLAAHVFMNVKLITVRGGE</sequence>
<feature type="transmembrane region" description="Helical" evidence="9">
    <location>
        <begin position="124"/>
        <end position="146"/>
    </location>
</feature>
<proteinExistence type="inferred from homology"/>
<evidence type="ECO:0000256" key="5">
    <source>
        <dbReference type="ARBA" id="ARBA00022692"/>
    </source>
</evidence>
<dbReference type="PANTHER" id="PTHR35011:SF2">
    <property type="entry name" value="2,3-DIKETO-L-GULONATE TRAP TRANSPORTER SMALL PERMEASE PROTEIN YIAM"/>
    <property type="match status" value="1"/>
</dbReference>
<keyword evidence="7 9" id="KW-0472">Membrane</keyword>
<evidence type="ECO:0000256" key="2">
    <source>
        <dbReference type="ARBA" id="ARBA00022448"/>
    </source>
</evidence>
<comment type="similarity">
    <text evidence="8">Belongs to the TRAP transporter small permease family.</text>
</comment>
<dbReference type="OrthoDB" id="9815614at2"/>
<accession>A0A2W0HGS3</accession>
<evidence type="ECO:0000256" key="9">
    <source>
        <dbReference type="SAM" id="Phobius"/>
    </source>
</evidence>
<dbReference type="GO" id="GO:0015740">
    <property type="term" value="P:C4-dicarboxylate transport"/>
    <property type="evidence" value="ECO:0007669"/>
    <property type="project" value="TreeGrafter"/>
</dbReference>
<keyword evidence="5 9" id="KW-0812">Transmembrane</keyword>
<protein>
    <submittedName>
        <fullName evidence="11">C4-dicarboxylate ABC transporter permease</fullName>
    </submittedName>
</protein>
<keyword evidence="4" id="KW-0997">Cell inner membrane</keyword>
<evidence type="ECO:0000313" key="12">
    <source>
        <dbReference type="Proteomes" id="UP000248066"/>
    </source>
</evidence>
<evidence type="ECO:0000256" key="8">
    <source>
        <dbReference type="ARBA" id="ARBA00038436"/>
    </source>
</evidence>
<evidence type="ECO:0000256" key="3">
    <source>
        <dbReference type="ARBA" id="ARBA00022475"/>
    </source>
</evidence>
<evidence type="ECO:0000256" key="1">
    <source>
        <dbReference type="ARBA" id="ARBA00004429"/>
    </source>
</evidence>
<dbReference type="Pfam" id="PF04290">
    <property type="entry name" value="DctQ"/>
    <property type="match status" value="1"/>
</dbReference>
<name>A0A2W0HGS3_9BACI</name>
<dbReference type="RefSeq" id="WP_110521266.1">
    <property type="nucleotide sequence ID" value="NZ_PDOF01000003.1"/>
</dbReference>
<comment type="subcellular location">
    <subcellularLocation>
        <location evidence="1">Cell inner membrane</location>
        <topology evidence="1">Multi-pass membrane protein</topology>
    </subcellularLocation>
</comment>
<feature type="transmembrane region" description="Helical" evidence="9">
    <location>
        <begin position="44"/>
        <end position="61"/>
    </location>
</feature>
<feature type="domain" description="Tripartite ATP-independent periplasmic transporters DctQ component" evidence="10">
    <location>
        <begin position="22"/>
        <end position="147"/>
    </location>
</feature>
<comment type="caution">
    <text evidence="11">The sequence shown here is derived from an EMBL/GenBank/DDBJ whole genome shotgun (WGS) entry which is preliminary data.</text>
</comment>
<evidence type="ECO:0000256" key="6">
    <source>
        <dbReference type="ARBA" id="ARBA00022989"/>
    </source>
</evidence>
<dbReference type="InterPro" id="IPR007387">
    <property type="entry name" value="TRAP_DctQ"/>
</dbReference>
<keyword evidence="3" id="KW-1003">Cell membrane</keyword>
<keyword evidence="6 9" id="KW-1133">Transmembrane helix</keyword>
<dbReference type="GO" id="GO:0022857">
    <property type="term" value="F:transmembrane transporter activity"/>
    <property type="evidence" value="ECO:0007669"/>
    <property type="project" value="TreeGrafter"/>
</dbReference>
<dbReference type="Proteomes" id="UP000248066">
    <property type="component" value="Unassembled WGS sequence"/>
</dbReference>
<dbReference type="EMBL" id="PDOF01000003">
    <property type="protein sequence ID" value="PYZ95989.1"/>
    <property type="molecule type" value="Genomic_DNA"/>
</dbReference>
<keyword evidence="2" id="KW-0813">Transport</keyword>
<organism evidence="11 12">
    <name type="scientific">Alteribacter lacisalsi</name>
    <dbReference type="NCBI Taxonomy" id="2045244"/>
    <lineage>
        <taxon>Bacteria</taxon>
        <taxon>Bacillati</taxon>
        <taxon>Bacillota</taxon>
        <taxon>Bacilli</taxon>
        <taxon>Bacillales</taxon>
        <taxon>Bacillaceae</taxon>
        <taxon>Alteribacter</taxon>
    </lineage>
</organism>
<evidence type="ECO:0000256" key="7">
    <source>
        <dbReference type="ARBA" id="ARBA00023136"/>
    </source>
</evidence>
<dbReference type="PANTHER" id="PTHR35011">
    <property type="entry name" value="2,3-DIKETO-L-GULONATE TRAP TRANSPORTER SMALL PERMEASE PROTEIN YIAM"/>
    <property type="match status" value="1"/>
</dbReference>
<evidence type="ECO:0000256" key="4">
    <source>
        <dbReference type="ARBA" id="ARBA00022519"/>
    </source>
</evidence>
<dbReference type="AlphaFoldDB" id="A0A2W0HGS3"/>
<dbReference type="InterPro" id="IPR055348">
    <property type="entry name" value="DctQ"/>
</dbReference>
<dbReference type="GO" id="GO:0005886">
    <property type="term" value="C:plasma membrane"/>
    <property type="evidence" value="ECO:0007669"/>
    <property type="project" value="UniProtKB-SubCell"/>
</dbReference>
<keyword evidence="12" id="KW-1185">Reference proteome</keyword>
<feature type="transmembrane region" description="Helical" evidence="9">
    <location>
        <begin position="12"/>
        <end position="32"/>
    </location>
</feature>